<dbReference type="InterPro" id="IPR025103">
    <property type="entry name" value="DUF4011"/>
</dbReference>
<dbReference type="SUPFAM" id="SSF52540">
    <property type="entry name" value="P-loop containing nucleoside triphosphate hydrolases"/>
    <property type="match status" value="2"/>
</dbReference>
<evidence type="ECO:0000259" key="2">
    <source>
        <dbReference type="Pfam" id="PF13086"/>
    </source>
</evidence>
<evidence type="ECO:0000313" key="4">
    <source>
        <dbReference type="EMBL" id="PJJ62766.1"/>
    </source>
</evidence>
<keyword evidence="5" id="KW-1185">Reference proteome</keyword>
<keyword evidence="4" id="KW-0378">Hydrolase</keyword>
<dbReference type="PANTHER" id="PTHR10887:SF530">
    <property type="entry name" value="SUPERFAMILY I DNA HELICASES"/>
    <property type="match status" value="1"/>
</dbReference>
<dbReference type="InterPro" id="IPR041679">
    <property type="entry name" value="DNA2/NAM7-like_C"/>
</dbReference>
<dbReference type="InterPro" id="IPR041677">
    <property type="entry name" value="DNA2/NAM7_AAA_11"/>
</dbReference>
<accession>A0A2M9BXH0</accession>
<gene>
    <name evidence="4" type="ORF">CLV73_3265</name>
</gene>
<feature type="domain" description="DNA2/NAM7 helicase-like C-terminal" evidence="3">
    <location>
        <begin position="975"/>
        <end position="1165"/>
    </location>
</feature>
<keyword evidence="4" id="KW-0067">ATP-binding</keyword>
<dbReference type="OrthoDB" id="9757917at2"/>
<dbReference type="Pfam" id="PF13087">
    <property type="entry name" value="AAA_12"/>
    <property type="match status" value="1"/>
</dbReference>
<feature type="coiled-coil region" evidence="1">
    <location>
        <begin position="648"/>
        <end position="675"/>
    </location>
</feature>
<dbReference type="Pfam" id="PF13086">
    <property type="entry name" value="AAA_11"/>
    <property type="match status" value="2"/>
</dbReference>
<dbReference type="Gene3D" id="3.40.50.300">
    <property type="entry name" value="P-loop containing nucleotide triphosphate hydrolases"/>
    <property type="match status" value="3"/>
</dbReference>
<sequence>MENLNPEIFQAFQNKLKTGNRRGVHLNAIPGNSRYKFDLARLSDIHKSLPEHFIINLLTQKNVNFKFSIHDKITDEVSKTEEKDSIYLFDDEKEETENETTEVALVKDKTRNVILEKLSISLENLIFQNEVIQSEKGINSLGFGFPMLIRKDMDGQISASPILIWSVNIKPVNELNTWEISRTEDDPIYVNEVLINHLQNDSGIVVEQISEEMLADGKIDKLELLQICQTLLDQLKITQNLDFILNNYEEIPLIKTKASYEEQLQNNGDAIIIKSGVFSIFEVQKQNIINDYESLKREFKPLENAIASDFQSITSVETDPSQQGILESLKSQTKILIQGPPGTGKSQTLTAVLVNALENKQKTIVVCEKQTALEVLYHALHKLGLERYCIMIKDSVSDRKLVVDAVRNTIDPADFKKQEQPYSVQSLKDQLTEILQHKTIINTVHELLNSDLISGKNWTEIVGDLLKFQEIKENMDVQDIQFSFSEEEGKEIEYVLEKGKEIYQEYQPFEKSSFINPEKLIRENFHNSLQDLDDSFHDYEKRWDEIQSLIIDFKPAYEEKKKQDFSQSLQKLSSLINEAEVITSILNQNSEEFHPEITNGFFYKFMALFSSAKKKKINNQKRLLEISSAVKQISLNEFFPSIELSENLWNNRNEILNYRQKIQNLQSEFSSQLEQQFNTIDFLNIFDPVISGRETEMISQRIQQLKKNISNDQWVKDLNFGNTYQNFDQYLISVLDRYGTYRNHPENPLLTEYNWFYFYQPLSVFQKKILEKLYSVNNWKASFYAAYFPLLLNKYSDSKLNFNEKNYEEITKNITQYRSSQQNFIQYFWNDAQQNAVKKFEQTNKDITVANLYNKRSSVNHKRLTLRQIVQKDIDLFTSFFPIILTTPDACSNLFQGKNFYFDHVVFDEASQLKLEDNLPAMLKGRNIIIAGDEHQMPPSNYFSKVFDGTIEDEDDIESENEVITYKNSLLNIESLLDFATESQFEKNHLDFHYRSKHPYLIDFSNHAFYNSRLKPLPTKSETLPVEFFQVDGIFDEHTNKEEADKVLEILQNIQPLKDGNYPSVGIATFNISQRNYIKRKIVQETSIPGNEVFKEKIQGLEAAGLFIKNLENIQGDERDIIIISTTYGRKSSGKFIQSFGPINHTKGYKLLNVIITRAKEKIYVCNSIPEDVFSNYKEALEQEGSNNRKAVLYAYLAYCKAVSDNNENQRVEILNTLDQFGYTSHSEKNNSSNTLVDVIYNRLQKDFPHLNVLKNHHFGGYEFDILIEKEDGKSIIVEAMSKEKYSGNLGYLEDVHKEKIVRNTGLEYVRIWSQNCWQNLDAEIQKIHKKIS</sequence>
<keyword evidence="4" id="KW-0547">Nucleotide-binding</keyword>
<protein>
    <submittedName>
        <fullName evidence="4">Superfamily I DNA and/or RNA helicase</fullName>
    </submittedName>
</protein>
<reference evidence="4 5" key="1">
    <citation type="submission" date="2017-11" db="EMBL/GenBank/DDBJ databases">
        <title>Genomic Encyclopedia of Archaeal and Bacterial Type Strains, Phase II (KMG-II): From Individual Species to Whole Genera.</title>
        <authorList>
            <person name="Goeker M."/>
        </authorList>
    </citation>
    <scope>NUCLEOTIDE SEQUENCE [LARGE SCALE GENOMIC DNA]</scope>
    <source>
        <strain evidence="4 5">DSM 27617</strain>
    </source>
</reference>
<dbReference type="InterPro" id="IPR047187">
    <property type="entry name" value="SF1_C_Upf1"/>
</dbReference>
<keyword evidence="1" id="KW-0175">Coiled coil</keyword>
<feature type="domain" description="DNA2/NAM7 helicase helicase" evidence="2">
    <location>
        <begin position="803"/>
        <end position="939"/>
    </location>
</feature>
<feature type="domain" description="DNA2/NAM7 helicase helicase" evidence="2">
    <location>
        <begin position="321"/>
        <end position="587"/>
    </location>
</feature>
<dbReference type="Pfam" id="PF13195">
    <property type="entry name" value="DUF4011"/>
    <property type="match status" value="1"/>
</dbReference>
<name>A0A2M9BXH0_9FLAO</name>
<dbReference type="PANTHER" id="PTHR10887">
    <property type="entry name" value="DNA2/NAM7 HELICASE FAMILY"/>
    <property type="match status" value="1"/>
</dbReference>
<proteinExistence type="predicted"/>
<dbReference type="CDD" id="cd18808">
    <property type="entry name" value="SF1_C_Upf1"/>
    <property type="match status" value="1"/>
</dbReference>
<dbReference type="Proteomes" id="UP000228740">
    <property type="component" value="Unassembled WGS sequence"/>
</dbReference>
<evidence type="ECO:0000313" key="5">
    <source>
        <dbReference type="Proteomes" id="UP000228740"/>
    </source>
</evidence>
<dbReference type="EMBL" id="PGFD01000003">
    <property type="protein sequence ID" value="PJJ62766.1"/>
    <property type="molecule type" value="Genomic_DNA"/>
</dbReference>
<dbReference type="InterPro" id="IPR027417">
    <property type="entry name" value="P-loop_NTPase"/>
</dbReference>
<organism evidence="4 5">
    <name type="scientific">Chryseobacterium geocarposphaerae</name>
    <dbReference type="NCBI Taxonomy" id="1416776"/>
    <lineage>
        <taxon>Bacteria</taxon>
        <taxon>Pseudomonadati</taxon>
        <taxon>Bacteroidota</taxon>
        <taxon>Flavobacteriia</taxon>
        <taxon>Flavobacteriales</taxon>
        <taxon>Weeksellaceae</taxon>
        <taxon>Chryseobacterium group</taxon>
        <taxon>Chryseobacterium</taxon>
    </lineage>
</organism>
<comment type="caution">
    <text evidence="4">The sequence shown here is derived from an EMBL/GenBank/DDBJ whole genome shotgun (WGS) entry which is preliminary data.</text>
</comment>
<evidence type="ECO:0000259" key="3">
    <source>
        <dbReference type="Pfam" id="PF13087"/>
    </source>
</evidence>
<dbReference type="RefSeq" id="WP_100377912.1">
    <property type="nucleotide sequence ID" value="NZ_PGFD01000003.1"/>
</dbReference>
<keyword evidence="4" id="KW-0347">Helicase</keyword>
<dbReference type="InterPro" id="IPR045055">
    <property type="entry name" value="DNA2/NAM7-like"/>
</dbReference>
<evidence type="ECO:0000256" key="1">
    <source>
        <dbReference type="SAM" id="Coils"/>
    </source>
</evidence>
<dbReference type="GO" id="GO:0004386">
    <property type="term" value="F:helicase activity"/>
    <property type="evidence" value="ECO:0007669"/>
    <property type="project" value="UniProtKB-KW"/>
</dbReference>